<keyword evidence="1" id="KW-0472">Membrane</keyword>
<feature type="transmembrane region" description="Helical" evidence="1">
    <location>
        <begin position="6"/>
        <end position="29"/>
    </location>
</feature>
<evidence type="ECO:0000256" key="1">
    <source>
        <dbReference type="SAM" id="Phobius"/>
    </source>
</evidence>
<feature type="transmembrane region" description="Helical" evidence="1">
    <location>
        <begin position="41"/>
        <end position="60"/>
    </location>
</feature>
<name>I7KMP9_9LACO</name>
<dbReference type="AlphaFoldDB" id="I7KMP9"/>
<dbReference type="Pfam" id="PF05437">
    <property type="entry name" value="AzlD"/>
    <property type="match status" value="1"/>
</dbReference>
<feature type="transmembrane region" description="Helical" evidence="1">
    <location>
        <begin position="80"/>
        <end position="104"/>
    </location>
</feature>
<keyword evidence="1" id="KW-1133">Transmembrane helix</keyword>
<dbReference type="InterPro" id="IPR008407">
    <property type="entry name" value="Brnchd-chn_aa_trnsp_AzlD"/>
</dbReference>
<organism evidence="2 3">
    <name type="scientific">Lactobacillus gigeriorum DSM 23908 = CRBIP 24.85</name>
    <dbReference type="NCBI Taxonomy" id="1423751"/>
    <lineage>
        <taxon>Bacteria</taxon>
        <taxon>Bacillati</taxon>
        <taxon>Bacillota</taxon>
        <taxon>Bacilli</taxon>
        <taxon>Lactobacillales</taxon>
        <taxon>Lactobacillaceae</taxon>
        <taxon>Lactobacillus</taxon>
    </lineage>
</organism>
<dbReference type="EMBL" id="CAKC01000004">
    <property type="protein sequence ID" value="CCI86234.1"/>
    <property type="molecule type" value="Genomic_DNA"/>
</dbReference>
<dbReference type="RefSeq" id="WP_008472108.1">
    <property type="nucleotide sequence ID" value="NZ_AYZO01000023.1"/>
</dbReference>
<proteinExistence type="predicted"/>
<comment type="caution">
    <text evidence="2">The sequence shown here is derived from an EMBL/GenBank/DDBJ whole genome shotgun (WGS) entry which is preliminary data.</text>
</comment>
<evidence type="ECO:0000313" key="2">
    <source>
        <dbReference type="EMBL" id="CCI86234.1"/>
    </source>
</evidence>
<sequence length="107" mass="11959">MSSSNYILFTIIGSGIAMWLSKVLPFLLLKKFNLPKLIAEYLSFVPVVIMSSLWFSELFVQKLESLPSINWSNFWASLPGLLAAIISKNLLITVIVGIISMAIIRLI</sequence>
<accession>I7KMP9</accession>
<gene>
    <name evidence="2" type="ORF">BN52_05730</name>
</gene>
<reference evidence="2 3" key="1">
    <citation type="submission" date="2012-06" db="EMBL/GenBank/DDBJ databases">
        <title>Draft genome sequence of Lactobacillus gigeriorum CRBIP 24.85T, isolated from chicken crop.</title>
        <authorList>
            <person name="Cousin S."/>
            <person name="Ma L."/>
            <person name="Creno S."/>
            <person name="Clermont D."/>
            <person name="Loux V."/>
            <person name="Bizet C."/>
            <person name="Bouchier C."/>
        </authorList>
    </citation>
    <scope>NUCLEOTIDE SEQUENCE [LARGE SCALE GENOMIC DNA]</scope>
    <source>
        <strain evidence="3">CRBIP 24.85T</strain>
    </source>
</reference>
<keyword evidence="1" id="KW-0812">Transmembrane</keyword>
<dbReference type="OrthoDB" id="7870017at2"/>
<evidence type="ECO:0000313" key="3">
    <source>
        <dbReference type="Proteomes" id="UP000009326"/>
    </source>
</evidence>
<dbReference type="Proteomes" id="UP000009326">
    <property type="component" value="Unassembled WGS sequence"/>
</dbReference>
<protein>
    <submittedName>
        <fullName evidence="2">Branched-chain amino acid transport protein</fullName>
    </submittedName>
</protein>